<evidence type="ECO:0000313" key="1">
    <source>
        <dbReference type="EMBL" id="KCW61069.1"/>
    </source>
</evidence>
<name>A0A059B4X0_EUCGR</name>
<dbReference type="AlphaFoldDB" id="A0A059B4X0"/>
<proteinExistence type="predicted"/>
<protein>
    <submittedName>
        <fullName evidence="1">Uncharacterized protein</fullName>
    </submittedName>
</protein>
<gene>
    <name evidence="1" type="ORF">EUGRSUZ_H03846</name>
</gene>
<dbReference type="InParanoid" id="A0A059B4X0"/>
<organism evidence="1">
    <name type="scientific">Eucalyptus grandis</name>
    <name type="common">Flooded gum</name>
    <dbReference type="NCBI Taxonomy" id="71139"/>
    <lineage>
        <taxon>Eukaryota</taxon>
        <taxon>Viridiplantae</taxon>
        <taxon>Streptophyta</taxon>
        <taxon>Embryophyta</taxon>
        <taxon>Tracheophyta</taxon>
        <taxon>Spermatophyta</taxon>
        <taxon>Magnoliopsida</taxon>
        <taxon>eudicotyledons</taxon>
        <taxon>Gunneridae</taxon>
        <taxon>Pentapetalae</taxon>
        <taxon>rosids</taxon>
        <taxon>malvids</taxon>
        <taxon>Myrtales</taxon>
        <taxon>Myrtaceae</taxon>
        <taxon>Myrtoideae</taxon>
        <taxon>Eucalypteae</taxon>
        <taxon>Eucalyptus</taxon>
    </lineage>
</organism>
<sequence length="76" mass="9114">MLTYKCIHVILFFHIVEKKEDSFIRQPVFNYPSPFIYVFYIYRFIFEDVRDELILQAFNARATTDVGQKATILESI</sequence>
<dbReference type="Gramene" id="KCW61069">
    <property type="protein sequence ID" value="KCW61069"/>
    <property type="gene ID" value="EUGRSUZ_H03846"/>
</dbReference>
<reference evidence="1" key="1">
    <citation type="submission" date="2013-07" db="EMBL/GenBank/DDBJ databases">
        <title>The genome of Eucalyptus grandis.</title>
        <authorList>
            <person name="Schmutz J."/>
            <person name="Hayes R."/>
            <person name="Myburg A."/>
            <person name="Tuskan G."/>
            <person name="Grattapaglia D."/>
            <person name="Rokhsar D.S."/>
        </authorList>
    </citation>
    <scope>NUCLEOTIDE SEQUENCE</scope>
    <source>
        <tissue evidence="1">Leaf extractions</tissue>
    </source>
</reference>
<dbReference type="EMBL" id="KK198760">
    <property type="protein sequence ID" value="KCW61069.1"/>
    <property type="molecule type" value="Genomic_DNA"/>
</dbReference>
<accession>A0A059B4X0</accession>